<evidence type="ECO:0000256" key="4">
    <source>
        <dbReference type="SAM" id="MobiDB-lite"/>
    </source>
</evidence>
<dbReference type="Gene3D" id="1.10.260.40">
    <property type="entry name" value="lambda repressor-like DNA-binding domains"/>
    <property type="match status" value="1"/>
</dbReference>
<dbReference type="PROSITE" id="PS50932">
    <property type="entry name" value="HTH_LACI_2"/>
    <property type="match status" value="1"/>
</dbReference>
<dbReference type="PROSITE" id="PS00356">
    <property type="entry name" value="HTH_LACI_1"/>
    <property type="match status" value="1"/>
</dbReference>
<gene>
    <name evidence="6" type="ORF">GCM10012278_33100</name>
</gene>
<accession>A0A918A5J1</accession>
<dbReference type="PANTHER" id="PTHR30146:SF153">
    <property type="entry name" value="LACTOSE OPERON REPRESSOR"/>
    <property type="match status" value="1"/>
</dbReference>
<dbReference type="EMBL" id="BMNK01000005">
    <property type="protein sequence ID" value="GGP07017.1"/>
    <property type="molecule type" value="Genomic_DNA"/>
</dbReference>
<dbReference type="Proteomes" id="UP000660745">
    <property type="component" value="Unassembled WGS sequence"/>
</dbReference>
<dbReference type="Gene3D" id="3.40.50.2300">
    <property type="match status" value="3"/>
</dbReference>
<feature type="domain" description="HTH lacI-type" evidence="5">
    <location>
        <begin position="1"/>
        <end position="56"/>
    </location>
</feature>
<evidence type="ECO:0000256" key="1">
    <source>
        <dbReference type="ARBA" id="ARBA00023015"/>
    </source>
</evidence>
<feature type="compositionally biased region" description="Low complexity" evidence="4">
    <location>
        <begin position="141"/>
        <end position="153"/>
    </location>
</feature>
<comment type="caution">
    <text evidence="6">The sequence shown here is derived from an EMBL/GenBank/DDBJ whole genome shotgun (WGS) entry which is preliminary data.</text>
</comment>
<sequence>MTLHDVAREAGVSIATASRALNGSARNVRTENASRVRAAAAKLDYRPHPSAQAVARGSTPTVALVVGDVADPYFSAIAAGVTQAAEAAGLVVTMAVAGRSPQRELELVRTLRGQRPRVIVLAGTRIDGTTASTAPKDGRAVDGAAASAAPGDGRAVGGTDTRGALVGELEEYQAAGGRVVMVSQRDLPFDTVTIDNTGGAHRLARALAGAGYRRFAVFRASESVRTSRDRVAGFTAGLRAAGISLDDRFVIETEFTRGGGYEAARKLAERGADEVEIVFAVSDVMAIGAMTAFRDAGLVPGEDIAVAGFDDIDSAIDVTPALTSVAVPLREAGQEAMRLALGGGPAPDAVQISTRVVLRESTPARR</sequence>
<evidence type="ECO:0000259" key="5">
    <source>
        <dbReference type="PROSITE" id="PS50932"/>
    </source>
</evidence>
<dbReference type="CDD" id="cd01392">
    <property type="entry name" value="HTH_LacI"/>
    <property type="match status" value="1"/>
</dbReference>
<reference evidence="6" key="1">
    <citation type="journal article" date="2014" name="Int. J. Syst. Evol. Microbiol.">
        <title>Complete genome sequence of Corynebacterium casei LMG S-19264T (=DSM 44701T), isolated from a smear-ripened cheese.</title>
        <authorList>
            <consortium name="US DOE Joint Genome Institute (JGI-PGF)"/>
            <person name="Walter F."/>
            <person name="Albersmeier A."/>
            <person name="Kalinowski J."/>
            <person name="Ruckert C."/>
        </authorList>
    </citation>
    <scope>NUCLEOTIDE SEQUENCE</scope>
    <source>
        <strain evidence="6">CGMCC 4.7430</strain>
    </source>
</reference>
<keyword evidence="2" id="KW-0238">DNA-binding</keyword>
<dbReference type="PRINTS" id="PR00036">
    <property type="entry name" value="HTHLACI"/>
</dbReference>
<feature type="region of interest" description="Disordered" evidence="4">
    <location>
        <begin position="130"/>
        <end position="157"/>
    </location>
</feature>
<evidence type="ECO:0000313" key="6">
    <source>
        <dbReference type="EMBL" id="GGP07017.1"/>
    </source>
</evidence>
<evidence type="ECO:0000256" key="3">
    <source>
        <dbReference type="ARBA" id="ARBA00023163"/>
    </source>
</evidence>
<keyword evidence="3" id="KW-0804">Transcription</keyword>
<organism evidence="6 7">
    <name type="scientific">Nonomuraea glycinis</name>
    <dbReference type="NCBI Taxonomy" id="2047744"/>
    <lineage>
        <taxon>Bacteria</taxon>
        <taxon>Bacillati</taxon>
        <taxon>Actinomycetota</taxon>
        <taxon>Actinomycetes</taxon>
        <taxon>Streptosporangiales</taxon>
        <taxon>Streptosporangiaceae</taxon>
        <taxon>Nonomuraea</taxon>
    </lineage>
</organism>
<dbReference type="InterPro" id="IPR028082">
    <property type="entry name" value="Peripla_BP_I"/>
</dbReference>
<dbReference type="RefSeq" id="WP_225277075.1">
    <property type="nucleotide sequence ID" value="NZ_BMNK01000005.1"/>
</dbReference>
<dbReference type="Pfam" id="PF13377">
    <property type="entry name" value="Peripla_BP_3"/>
    <property type="match status" value="1"/>
</dbReference>
<dbReference type="SMART" id="SM00354">
    <property type="entry name" value="HTH_LACI"/>
    <property type="match status" value="1"/>
</dbReference>
<dbReference type="InterPro" id="IPR000843">
    <property type="entry name" value="HTH_LacI"/>
</dbReference>
<protein>
    <submittedName>
        <fullName evidence="6">LacI family transcriptional regulator</fullName>
    </submittedName>
</protein>
<proteinExistence type="predicted"/>
<dbReference type="SUPFAM" id="SSF47413">
    <property type="entry name" value="lambda repressor-like DNA-binding domains"/>
    <property type="match status" value="1"/>
</dbReference>
<dbReference type="PANTHER" id="PTHR30146">
    <property type="entry name" value="LACI-RELATED TRANSCRIPTIONAL REPRESSOR"/>
    <property type="match status" value="1"/>
</dbReference>
<name>A0A918A5J1_9ACTN</name>
<keyword evidence="7" id="KW-1185">Reference proteome</keyword>
<keyword evidence="1" id="KW-0805">Transcription regulation</keyword>
<dbReference type="GO" id="GO:0003700">
    <property type="term" value="F:DNA-binding transcription factor activity"/>
    <property type="evidence" value="ECO:0007669"/>
    <property type="project" value="TreeGrafter"/>
</dbReference>
<dbReference type="Pfam" id="PF00356">
    <property type="entry name" value="LacI"/>
    <property type="match status" value="1"/>
</dbReference>
<dbReference type="CDD" id="cd06267">
    <property type="entry name" value="PBP1_LacI_sugar_binding-like"/>
    <property type="match status" value="1"/>
</dbReference>
<dbReference type="InterPro" id="IPR046335">
    <property type="entry name" value="LacI/GalR-like_sensor"/>
</dbReference>
<evidence type="ECO:0000313" key="7">
    <source>
        <dbReference type="Proteomes" id="UP000660745"/>
    </source>
</evidence>
<dbReference type="SUPFAM" id="SSF53822">
    <property type="entry name" value="Periplasmic binding protein-like I"/>
    <property type="match status" value="2"/>
</dbReference>
<dbReference type="GO" id="GO:0000976">
    <property type="term" value="F:transcription cis-regulatory region binding"/>
    <property type="evidence" value="ECO:0007669"/>
    <property type="project" value="TreeGrafter"/>
</dbReference>
<reference evidence="6" key="2">
    <citation type="submission" date="2020-09" db="EMBL/GenBank/DDBJ databases">
        <authorList>
            <person name="Sun Q."/>
            <person name="Zhou Y."/>
        </authorList>
    </citation>
    <scope>NUCLEOTIDE SEQUENCE</scope>
    <source>
        <strain evidence="6">CGMCC 4.7430</strain>
    </source>
</reference>
<dbReference type="InterPro" id="IPR010982">
    <property type="entry name" value="Lambda_DNA-bd_dom_sf"/>
</dbReference>
<dbReference type="AlphaFoldDB" id="A0A918A5J1"/>
<evidence type="ECO:0000256" key="2">
    <source>
        <dbReference type="ARBA" id="ARBA00023125"/>
    </source>
</evidence>